<dbReference type="GO" id="GO:0015424">
    <property type="term" value="F:ABC-type amino acid transporter activity"/>
    <property type="evidence" value="ECO:0007669"/>
    <property type="project" value="InterPro"/>
</dbReference>
<dbReference type="PANTHER" id="PTHR43166">
    <property type="entry name" value="AMINO ACID IMPORT ATP-BINDING PROTEIN"/>
    <property type="match status" value="1"/>
</dbReference>
<gene>
    <name evidence="10" type="ORF">F9817_08935</name>
</gene>
<evidence type="ECO:0000256" key="2">
    <source>
        <dbReference type="ARBA" id="ARBA00005417"/>
    </source>
</evidence>
<keyword evidence="5" id="KW-0547">Nucleotide-binding</keyword>
<dbReference type="InterPro" id="IPR027417">
    <property type="entry name" value="P-loop_NTPase"/>
</dbReference>
<dbReference type="EMBL" id="WEKT01000012">
    <property type="protein sequence ID" value="MZI93320.1"/>
    <property type="molecule type" value="Genomic_DNA"/>
</dbReference>
<dbReference type="InterPro" id="IPR003439">
    <property type="entry name" value="ABC_transporter-like_ATP-bd"/>
</dbReference>
<dbReference type="GO" id="GO:0005886">
    <property type="term" value="C:plasma membrane"/>
    <property type="evidence" value="ECO:0007669"/>
    <property type="project" value="UniProtKB-SubCell"/>
</dbReference>
<evidence type="ECO:0000256" key="7">
    <source>
        <dbReference type="ARBA" id="ARBA00022970"/>
    </source>
</evidence>
<evidence type="ECO:0000313" key="10">
    <source>
        <dbReference type="EMBL" id="MZI93320.1"/>
    </source>
</evidence>
<dbReference type="InterPro" id="IPR030679">
    <property type="entry name" value="ABC_ATPase_HisP-typ"/>
</dbReference>
<dbReference type="CDD" id="cd03262">
    <property type="entry name" value="ABC_HisP_GlnQ"/>
    <property type="match status" value="1"/>
</dbReference>
<keyword evidence="7" id="KW-0029">Amino-acid transport</keyword>
<proteinExistence type="inferred from homology"/>
<evidence type="ECO:0000259" key="9">
    <source>
        <dbReference type="PROSITE" id="PS50893"/>
    </source>
</evidence>
<keyword evidence="3" id="KW-0813">Transport</keyword>
<dbReference type="GO" id="GO:0005524">
    <property type="term" value="F:ATP binding"/>
    <property type="evidence" value="ECO:0007669"/>
    <property type="project" value="UniProtKB-KW"/>
</dbReference>
<dbReference type="PANTHER" id="PTHR43166:SF9">
    <property type="entry name" value="GLUTAMATE_ASPARTATE IMPORT ATP-BINDING PROTEIN GLTL"/>
    <property type="match status" value="1"/>
</dbReference>
<sequence length="253" mass="28458">MHNDSAIEVQKLSKQFDGIEVLRDINLTVNRGDVVSILGSSGSGKSTLLRCMNWLETPDKGKIYVGDERIGVRDEDNLPMSNKQLAKIRERVGMVFQNFNLWPHLDILHNVMLPLLKVKHMKKPEAEKVALTQLEKVGMLDKKDVYPITLSGGQKQRVAIARSLALSPDVLLFDEPTSALDPERVGEVLGVMKQLSQEGYTMVVVTHEMDFARAVSDQVVFLEKGKLIEKAPPEEFFNNPKSDRVRQFLTSFA</sequence>
<feature type="domain" description="ABC transporter" evidence="9">
    <location>
        <begin position="7"/>
        <end position="249"/>
    </location>
</feature>
<dbReference type="RefSeq" id="WP_161154623.1">
    <property type="nucleotide sequence ID" value="NZ_WEKT01000012.1"/>
</dbReference>
<reference evidence="10 11" key="1">
    <citation type="submission" date="2019-10" db="EMBL/GenBank/DDBJ databases">
        <title>Vibrio sp. nov. isolated from a shrimp pond.</title>
        <authorList>
            <person name="Gomez-Gil B."/>
            <person name="Enciso-Ibarra J."/>
            <person name="Enciso-Ibarra K."/>
            <person name="Bolan-Mejia C."/>
        </authorList>
    </citation>
    <scope>NUCLEOTIDE SEQUENCE [LARGE SCALE GENOMIC DNA]</scope>
    <source>
        <strain evidence="10 11">CAIM 722</strain>
    </source>
</reference>
<keyword evidence="6 10" id="KW-0067">ATP-binding</keyword>
<dbReference type="SUPFAM" id="SSF52540">
    <property type="entry name" value="P-loop containing nucleoside triphosphate hydrolases"/>
    <property type="match status" value="1"/>
</dbReference>
<dbReference type="FunFam" id="3.40.50.300:FF:000020">
    <property type="entry name" value="Amino acid ABC transporter ATP-binding component"/>
    <property type="match status" value="1"/>
</dbReference>
<evidence type="ECO:0000256" key="4">
    <source>
        <dbReference type="ARBA" id="ARBA00022475"/>
    </source>
</evidence>
<dbReference type="SMART" id="SM00382">
    <property type="entry name" value="AAA"/>
    <property type="match status" value="1"/>
</dbReference>
<dbReference type="Gene3D" id="3.40.50.300">
    <property type="entry name" value="P-loop containing nucleotide triphosphate hydrolases"/>
    <property type="match status" value="1"/>
</dbReference>
<dbReference type="PROSITE" id="PS50893">
    <property type="entry name" value="ABC_TRANSPORTER_2"/>
    <property type="match status" value="1"/>
</dbReference>
<dbReference type="PROSITE" id="PS00211">
    <property type="entry name" value="ABC_TRANSPORTER_1"/>
    <property type="match status" value="1"/>
</dbReference>
<dbReference type="Proteomes" id="UP000462621">
    <property type="component" value="Unassembled WGS sequence"/>
</dbReference>
<comment type="caution">
    <text evidence="10">The sequence shown here is derived from an EMBL/GenBank/DDBJ whole genome shotgun (WGS) entry which is preliminary data.</text>
</comment>
<evidence type="ECO:0000256" key="8">
    <source>
        <dbReference type="ARBA" id="ARBA00023136"/>
    </source>
</evidence>
<evidence type="ECO:0000256" key="6">
    <source>
        <dbReference type="ARBA" id="ARBA00022840"/>
    </source>
</evidence>
<organism evidence="10 11">
    <name type="scientific">Vibrio eleionomae</name>
    <dbReference type="NCBI Taxonomy" id="2653505"/>
    <lineage>
        <taxon>Bacteria</taxon>
        <taxon>Pseudomonadati</taxon>
        <taxon>Pseudomonadota</taxon>
        <taxon>Gammaproteobacteria</taxon>
        <taxon>Vibrionales</taxon>
        <taxon>Vibrionaceae</taxon>
        <taxon>Vibrio</taxon>
    </lineage>
</organism>
<keyword evidence="8" id="KW-0472">Membrane</keyword>
<evidence type="ECO:0000256" key="3">
    <source>
        <dbReference type="ARBA" id="ARBA00022448"/>
    </source>
</evidence>
<dbReference type="InterPro" id="IPR003593">
    <property type="entry name" value="AAA+_ATPase"/>
</dbReference>
<protein>
    <submittedName>
        <fullName evidence="10">ATP-binding cassette domain-containing protein</fullName>
    </submittedName>
</protein>
<evidence type="ECO:0000256" key="5">
    <source>
        <dbReference type="ARBA" id="ARBA00022741"/>
    </source>
</evidence>
<comment type="similarity">
    <text evidence="2">Belongs to the ABC transporter superfamily.</text>
</comment>
<keyword evidence="11" id="KW-1185">Reference proteome</keyword>
<accession>A0A7X4LK87</accession>
<evidence type="ECO:0000313" key="11">
    <source>
        <dbReference type="Proteomes" id="UP000462621"/>
    </source>
</evidence>
<dbReference type="InterPro" id="IPR017871">
    <property type="entry name" value="ABC_transporter-like_CS"/>
</dbReference>
<comment type="subcellular location">
    <subcellularLocation>
        <location evidence="1">Cell inner membrane</location>
        <topology evidence="1">Peripheral membrane protein</topology>
    </subcellularLocation>
</comment>
<dbReference type="InterPro" id="IPR050086">
    <property type="entry name" value="MetN_ABC_transporter-like"/>
</dbReference>
<dbReference type="PIRSF" id="PIRSF039085">
    <property type="entry name" value="ABC_ATPase_HisP"/>
    <property type="match status" value="1"/>
</dbReference>
<dbReference type="GO" id="GO:0016887">
    <property type="term" value="F:ATP hydrolysis activity"/>
    <property type="evidence" value="ECO:0007669"/>
    <property type="project" value="InterPro"/>
</dbReference>
<keyword evidence="4" id="KW-1003">Cell membrane</keyword>
<name>A0A7X4LK87_9VIBR</name>
<dbReference type="Pfam" id="PF00005">
    <property type="entry name" value="ABC_tran"/>
    <property type="match status" value="1"/>
</dbReference>
<evidence type="ECO:0000256" key="1">
    <source>
        <dbReference type="ARBA" id="ARBA00004417"/>
    </source>
</evidence>
<dbReference type="AlphaFoldDB" id="A0A7X4LK87"/>